<proteinExistence type="predicted"/>
<dbReference type="AlphaFoldDB" id="A0A4V3V8I4"/>
<dbReference type="EMBL" id="SLUB01000001">
    <property type="protein sequence ID" value="THE15393.1"/>
    <property type="molecule type" value="Genomic_DNA"/>
</dbReference>
<dbReference type="OrthoDB" id="2952270at2"/>
<comment type="caution">
    <text evidence="2">The sequence shown here is derived from an EMBL/GenBank/DDBJ whole genome shotgun (WGS) entry which is preliminary data.</text>
</comment>
<feature type="region of interest" description="Disordered" evidence="1">
    <location>
        <begin position="61"/>
        <end position="83"/>
    </location>
</feature>
<dbReference type="RefSeq" id="WP_136377713.1">
    <property type="nucleotide sequence ID" value="NZ_SLUB01000001.1"/>
</dbReference>
<keyword evidence="3" id="KW-1185">Reference proteome</keyword>
<protein>
    <submittedName>
        <fullName evidence="2">Uncharacterized protein</fullName>
    </submittedName>
</protein>
<organism evidence="2 3">
    <name type="scientific">Bacillus timonensis</name>
    <dbReference type="NCBI Taxonomy" id="1033734"/>
    <lineage>
        <taxon>Bacteria</taxon>
        <taxon>Bacillati</taxon>
        <taxon>Bacillota</taxon>
        <taxon>Bacilli</taxon>
        <taxon>Bacillales</taxon>
        <taxon>Bacillaceae</taxon>
        <taxon>Bacillus</taxon>
    </lineage>
</organism>
<evidence type="ECO:0000256" key="1">
    <source>
        <dbReference type="SAM" id="MobiDB-lite"/>
    </source>
</evidence>
<accession>A0A4V3V8I4</accession>
<gene>
    <name evidence="2" type="ORF">E1I69_00650</name>
</gene>
<evidence type="ECO:0000313" key="3">
    <source>
        <dbReference type="Proteomes" id="UP000306477"/>
    </source>
</evidence>
<dbReference type="Proteomes" id="UP000306477">
    <property type="component" value="Unassembled WGS sequence"/>
</dbReference>
<feature type="compositionally biased region" description="Polar residues" evidence="1">
    <location>
        <begin position="66"/>
        <end position="77"/>
    </location>
</feature>
<reference evidence="2 3" key="1">
    <citation type="journal article" date="2019" name="Indoor Air">
        <title>Impacts of indoor surface finishes on bacterial viability.</title>
        <authorList>
            <person name="Hu J."/>
            <person name="Maamar S.B."/>
            <person name="Glawe A.J."/>
            <person name="Gottel N."/>
            <person name="Gilbert J.A."/>
            <person name="Hartmann E.M."/>
        </authorList>
    </citation>
    <scope>NUCLEOTIDE SEQUENCE [LARGE SCALE GENOMIC DNA]</scope>
    <source>
        <strain evidence="2 3">AF060A6</strain>
    </source>
</reference>
<sequence length="83" mass="9397">MKIIVKRFREIKSVNIQTRESQNIAVVSEVESSSDKGVPKHRGCVRSRVIFRQGKAKTSRLCPKSSHLQTKESQNIAVMSEVE</sequence>
<name>A0A4V3V8I4_9BACI</name>
<evidence type="ECO:0000313" key="2">
    <source>
        <dbReference type="EMBL" id="THE15393.1"/>
    </source>
</evidence>